<organism evidence="2 3">
    <name type="scientific">Paraphaeosphaeria minitans</name>
    <dbReference type="NCBI Taxonomy" id="565426"/>
    <lineage>
        <taxon>Eukaryota</taxon>
        <taxon>Fungi</taxon>
        <taxon>Dikarya</taxon>
        <taxon>Ascomycota</taxon>
        <taxon>Pezizomycotina</taxon>
        <taxon>Dothideomycetes</taxon>
        <taxon>Pleosporomycetidae</taxon>
        <taxon>Pleosporales</taxon>
        <taxon>Massarineae</taxon>
        <taxon>Didymosphaeriaceae</taxon>
        <taxon>Paraphaeosphaeria</taxon>
    </lineage>
</organism>
<gene>
    <name evidence="2" type="ORF">PMIN01_05487</name>
</gene>
<keyword evidence="3" id="KW-1185">Reference proteome</keyword>
<sequence>MAACGGIRLRDFEGLNHQVTCSERVSPIVSTCLSPSLQSQGYRNVGALPHSSGTIRFRTEKLSGYDNLGINRRHLDFEKFNTDDEAANSAQIPDVHAQANNASSSSALQQLNTFKYQGCDMPKDTVPKKTITLPLPPASEGSLHMSAESLVDRLSFDINTEDNDFGKSCVEDCDCEKNLEYEYGLMPGLVCDNGPVPVHLHPVPGSELEPDFELYIGSDTIIPPHPDTVVSSSSKTGATTTKRTCHRRANRSDPEYSRDRRLRNVKARAQYMRDRSFRSTSMSIKAPTALRARNGPFFAPEEVRPKRKHCAFVQEQEWRCLFEDRVGTPHLSELQPGDNVNAQLNVDELIVGGEVAGLSMVDGATKGLSTFAIAGVPNKKLGLD</sequence>
<dbReference type="AlphaFoldDB" id="A0A9P6KSD1"/>
<feature type="region of interest" description="Disordered" evidence="1">
    <location>
        <begin position="223"/>
        <end position="257"/>
    </location>
</feature>
<evidence type="ECO:0000313" key="3">
    <source>
        <dbReference type="Proteomes" id="UP000756921"/>
    </source>
</evidence>
<proteinExistence type="predicted"/>
<evidence type="ECO:0000256" key="1">
    <source>
        <dbReference type="SAM" id="MobiDB-lite"/>
    </source>
</evidence>
<protein>
    <submittedName>
        <fullName evidence="2">Uncharacterized protein</fullName>
    </submittedName>
</protein>
<name>A0A9P6KSD1_9PLEO</name>
<accession>A0A9P6KSD1</accession>
<dbReference type="Proteomes" id="UP000756921">
    <property type="component" value="Unassembled WGS sequence"/>
</dbReference>
<evidence type="ECO:0000313" key="2">
    <source>
        <dbReference type="EMBL" id="KAF9737708.1"/>
    </source>
</evidence>
<dbReference type="OrthoDB" id="3918328at2759"/>
<reference evidence="2" key="1">
    <citation type="journal article" date="2020" name="Mol. Plant Microbe Interact.">
        <title>Genome Sequence of the Biocontrol Agent Coniothyrium minitans strain Conio (IMI 134523).</title>
        <authorList>
            <person name="Patel D."/>
            <person name="Shittu T.A."/>
            <person name="Baroncelli R."/>
            <person name="Muthumeenakshi S."/>
            <person name="Osborne T.H."/>
            <person name="Janganan T.K."/>
            <person name="Sreenivasaprasad S."/>
        </authorList>
    </citation>
    <scope>NUCLEOTIDE SEQUENCE</scope>
    <source>
        <strain evidence="2">Conio</strain>
    </source>
</reference>
<comment type="caution">
    <text evidence="2">The sequence shown here is derived from an EMBL/GenBank/DDBJ whole genome shotgun (WGS) entry which is preliminary data.</text>
</comment>
<dbReference type="EMBL" id="WJXW01000004">
    <property type="protein sequence ID" value="KAF9737708.1"/>
    <property type="molecule type" value="Genomic_DNA"/>
</dbReference>
<feature type="compositionally biased region" description="Low complexity" evidence="1">
    <location>
        <begin position="228"/>
        <end position="242"/>
    </location>
</feature>